<reference evidence="1 2" key="1">
    <citation type="submission" date="2019-12" db="EMBL/GenBank/DDBJ databases">
        <title>Novel species isolated from a subtropical stream in China.</title>
        <authorList>
            <person name="Lu H."/>
        </authorList>
    </citation>
    <scope>NUCLEOTIDE SEQUENCE [LARGE SCALE GENOMIC DNA]</scope>
    <source>
        <strain evidence="1 2">FT135W</strain>
    </source>
</reference>
<sequence>MSDMNSVKPAVFAAITALLEDKSIAITDDSQLIGGSGLLDSMKLVELCLALEDHASELGFEFDWTSEAAMSRSRSMFRTAGALAAEFASQMDAQQ</sequence>
<dbReference type="RefSeq" id="WP_161006623.1">
    <property type="nucleotide sequence ID" value="NZ_WWCN01000006.1"/>
</dbReference>
<organism evidence="1 2">
    <name type="scientific">Duganella flavida</name>
    <dbReference type="NCBI Taxonomy" id="2692175"/>
    <lineage>
        <taxon>Bacteria</taxon>
        <taxon>Pseudomonadati</taxon>
        <taxon>Pseudomonadota</taxon>
        <taxon>Betaproteobacteria</taxon>
        <taxon>Burkholderiales</taxon>
        <taxon>Oxalobacteraceae</taxon>
        <taxon>Telluria group</taxon>
        <taxon>Duganella</taxon>
    </lineage>
</organism>
<evidence type="ECO:0000313" key="1">
    <source>
        <dbReference type="EMBL" id="MYM23114.1"/>
    </source>
</evidence>
<dbReference type="InterPro" id="IPR036736">
    <property type="entry name" value="ACP-like_sf"/>
</dbReference>
<evidence type="ECO:0000313" key="2">
    <source>
        <dbReference type="Proteomes" id="UP000479335"/>
    </source>
</evidence>
<dbReference type="Gene3D" id="1.10.1200.10">
    <property type="entry name" value="ACP-like"/>
    <property type="match status" value="1"/>
</dbReference>
<keyword evidence="2" id="KW-1185">Reference proteome</keyword>
<name>A0A6L8KB85_9BURK</name>
<gene>
    <name evidence="1" type="ORF">GTP46_10705</name>
</gene>
<proteinExistence type="predicted"/>
<accession>A0A6L8KB85</accession>
<protein>
    <submittedName>
        <fullName evidence="1">Acyl carrier protein</fullName>
    </submittedName>
</protein>
<dbReference type="AlphaFoldDB" id="A0A6L8KB85"/>
<dbReference type="EMBL" id="WWCN01000006">
    <property type="protein sequence ID" value="MYM23114.1"/>
    <property type="molecule type" value="Genomic_DNA"/>
</dbReference>
<comment type="caution">
    <text evidence="1">The sequence shown here is derived from an EMBL/GenBank/DDBJ whole genome shotgun (WGS) entry which is preliminary data.</text>
</comment>
<dbReference type="Proteomes" id="UP000479335">
    <property type="component" value="Unassembled WGS sequence"/>
</dbReference>